<gene>
    <name evidence="1" type="ORF">C2E21_6214</name>
</gene>
<dbReference type="SUPFAM" id="SSF48403">
    <property type="entry name" value="Ankyrin repeat"/>
    <property type="match status" value="1"/>
</dbReference>
<protein>
    <submittedName>
        <fullName evidence="1">DNA helicase exodeoxyribonuclease subunit A</fullName>
    </submittedName>
</protein>
<dbReference type="Gene3D" id="1.25.40.20">
    <property type="entry name" value="Ankyrin repeat-containing domain"/>
    <property type="match status" value="1"/>
</dbReference>
<comment type="caution">
    <text evidence="1">The sequence shown here is derived from an EMBL/GenBank/DDBJ whole genome shotgun (WGS) entry which is preliminary data.</text>
</comment>
<dbReference type="InterPro" id="IPR036770">
    <property type="entry name" value="Ankyrin_rpt-contain_sf"/>
</dbReference>
<evidence type="ECO:0000313" key="2">
    <source>
        <dbReference type="Proteomes" id="UP000239899"/>
    </source>
</evidence>
<dbReference type="Proteomes" id="UP000239899">
    <property type="component" value="Unassembled WGS sequence"/>
</dbReference>
<keyword evidence="1" id="KW-0547">Nucleotide-binding</keyword>
<keyword evidence="2" id="KW-1185">Reference proteome</keyword>
<proteinExistence type="predicted"/>
<name>A0A2P6TKT9_CHLSO</name>
<organism evidence="1 2">
    <name type="scientific">Chlorella sorokiniana</name>
    <name type="common">Freshwater green alga</name>
    <dbReference type="NCBI Taxonomy" id="3076"/>
    <lineage>
        <taxon>Eukaryota</taxon>
        <taxon>Viridiplantae</taxon>
        <taxon>Chlorophyta</taxon>
        <taxon>core chlorophytes</taxon>
        <taxon>Trebouxiophyceae</taxon>
        <taxon>Chlorellales</taxon>
        <taxon>Chlorellaceae</taxon>
        <taxon>Chlorella clade</taxon>
        <taxon>Chlorella</taxon>
    </lineage>
</organism>
<dbReference type="EMBL" id="LHPG02000012">
    <property type="protein sequence ID" value="PRW44894.1"/>
    <property type="molecule type" value="Genomic_DNA"/>
</dbReference>
<accession>A0A2P6TKT9</accession>
<keyword evidence="1" id="KW-0067">ATP-binding</keyword>
<reference evidence="1 2" key="1">
    <citation type="journal article" date="2018" name="Plant J.">
        <title>Genome sequences of Chlorella sorokiniana UTEX 1602 and Micractinium conductrix SAG 241.80: implications to maltose excretion by a green alga.</title>
        <authorList>
            <person name="Arriola M.B."/>
            <person name="Velmurugan N."/>
            <person name="Zhang Y."/>
            <person name="Plunkett M.H."/>
            <person name="Hondzo H."/>
            <person name="Barney B.M."/>
        </authorList>
    </citation>
    <scope>NUCLEOTIDE SEQUENCE [LARGE SCALE GENOMIC DNA]</scope>
    <source>
        <strain evidence="2">UTEX 1602</strain>
    </source>
</reference>
<dbReference type="AlphaFoldDB" id="A0A2P6TKT9"/>
<keyword evidence="1" id="KW-0378">Hydrolase</keyword>
<evidence type="ECO:0000313" key="1">
    <source>
        <dbReference type="EMBL" id="PRW44894.1"/>
    </source>
</evidence>
<dbReference type="GO" id="GO:0004386">
    <property type="term" value="F:helicase activity"/>
    <property type="evidence" value="ECO:0007669"/>
    <property type="project" value="UniProtKB-KW"/>
</dbReference>
<sequence>MEQAGQPEAAPSLALFRCLLAKDTDGATQLLNNAPPGSLALQGPQGFTALHAAVGACAAGLLPTLAAAGAPLNMPMQLWGYGQQDLRGFLRSCGLDDVLYEQFGCLHKGMTPLGFAAAQAAQDGGACALALLGLGVDVNAGCPLPLAALLEHHNIAHGDANLALAAELLRRGADCLAPIGGPYKTYHVDQRGRAAQTALQCVQLLQAAGYTPTVYVNVQTWQTHGALSRLRDLPPVLGELDPFDEALPLFPDWIKQTRKERNEELDKPASERDEARLLELTKRVLRLRAESAQAWAQALRRNIDIVLQQPDLGCCSDCLRVRLRVVASLRANAAWHEQWAQISTLRLQAWEQGQPAPPLTLPYLDVQPHLAEGVPLDLPPSIDRCAACQDKLEKHLYNEHVLLAQVDYDP</sequence>
<keyword evidence="1" id="KW-0347">Helicase</keyword>